<dbReference type="PANTHER" id="PTHR20883">
    <property type="entry name" value="PHYTANOYL-COA DIOXYGENASE DOMAIN CONTAINING 1"/>
    <property type="match status" value="1"/>
</dbReference>
<name>A0ABU8RQE1_9SPHN</name>
<dbReference type="Pfam" id="PF05721">
    <property type="entry name" value="PhyH"/>
    <property type="match status" value="1"/>
</dbReference>
<dbReference type="SUPFAM" id="SSF51197">
    <property type="entry name" value="Clavaminate synthase-like"/>
    <property type="match status" value="1"/>
</dbReference>
<proteinExistence type="predicted"/>
<dbReference type="GO" id="GO:0051213">
    <property type="term" value="F:dioxygenase activity"/>
    <property type="evidence" value="ECO:0007669"/>
    <property type="project" value="UniProtKB-KW"/>
</dbReference>
<dbReference type="InterPro" id="IPR008775">
    <property type="entry name" value="Phytyl_CoA_dOase-like"/>
</dbReference>
<accession>A0ABU8RQE1</accession>
<evidence type="ECO:0000256" key="1">
    <source>
        <dbReference type="ARBA" id="ARBA00001954"/>
    </source>
</evidence>
<keyword evidence="3" id="KW-1185">Reference proteome</keyword>
<dbReference type="Gene3D" id="2.60.120.620">
    <property type="entry name" value="q2cbj1_9rhob like domain"/>
    <property type="match status" value="1"/>
</dbReference>
<dbReference type="Proteomes" id="UP001361239">
    <property type="component" value="Unassembled WGS sequence"/>
</dbReference>
<keyword evidence="2" id="KW-0223">Dioxygenase</keyword>
<sequence>MATIAQTAPCRAVTPEEVAHYETHGWVQLKRFISPEMIATMLTKAKELMGEDGDSNPPYGIDQPYFNAFAASGYNDARVKPVFDGIGQAAKALMNRKADHGVRLFNDFFAPKLPAAKKTRNQGNGPTSFHQDYITFAVDRTGGMTFWIPLEAYGPEAGTMSFLNGSHKLGVLGNYTSYDGKDIREVWPELNDCEESPQIDYELGDITVHTHLTVHGAGANHLDRPRWAYLVLPQPADARWNGAPPEAFDPKAHGMEPYGKFPDAAFPIIG</sequence>
<gene>
    <name evidence="2" type="ORF">WG901_00725</name>
</gene>
<keyword evidence="2" id="KW-0560">Oxidoreductase</keyword>
<organism evidence="2 3">
    <name type="scientific">Novosphingobium anseongense</name>
    <dbReference type="NCBI Taxonomy" id="3133436"/>
    <lineage>
        <taxon>Bacteria</taxon>
        <taxon>Pseudomonadati</taxon>
        <taxon>Pseudomonadota</taxon>
        <taxon>Alphaproteobacteria</taxon>
        <taxon>Sphingomonadales</taxon>
        <taxon>Sphingomonadaceae</taxon>
        <taxon>Novosphingobium</taxon>
    </lineage>
</organism>
<protein>
    <submittedName>
        <fullName evidence="2">Phytanoyl-CoA dioxygenase family protein</fullName>
    </submittedName>
</protein>
<comment type="caution">
    <text evidence="2">The sequence shown here is derived from an EMBL/GenBank/DDBJ whole genome shotgun (WGS) entry which is preliminary data.</text>
</comment>
<dbReference type="RefSeq" id="WP_339585113.1">
    <property type="nucleotide sequence ID" value="NZ_JBBHJZ010000001.1"/>
</dbReference>
<evidence type="ECO:0000313" key="3">
    <source>
        <dbReference type="Proteomes" id="UP001361239"/>
    </source>
</evidence>
<dbReference type="PANTHER" id="PTHR20883:SF48">
    <property type="entry name" value="ECTOINE DIOXYGENASE"/>
    <property type="match status" value="1"/>
</dbReference>
<evidence type="ECO:0000313" key="2">
    <source>
        <dbReference type="EMBL" id="MEJ5975144.1"/>
    </source>
</evidence>
<comment type="cofactor">
    <cofactor evidence="1">
        <name>Fe(2+)</name>
        <dbReference type="ChEBI" id="CHEBI:29033"/>
    </cofactor>
</comment>
<reference evidence="2 3" key="1">
    <citation type="submission" date="2024-03" db="EMBL/GenBank/DDBJ databases">
        <authorList>
            <person name="Jo J.-H."/>
        </authorList>
    </citation>
    <scope>NUCLEOTIDE SEQUENCE [LARGE SCALE GENOMIC DNA]</scope>
    <source>
        <strain evidence="2 3">PS1R-30</strain>
    </source>
</reference>
<dbReference type="EMBL" id="JBBHJZ010000001">
    <property type="protein sequence ID" value="MEJ5975144.1"/>
    <property type="molecule type" value="Genomic_DNA"/>
</dbReference>